<evidence type="ECO:0000259" key="2">
    <source>
        <dbReference type="Pfam" id="PF14016"/>
    </source>
</evidence>
<evidence type="ECO:0000256" key="1">
    <source>
        <dbReference type="SAM" id="MobiDB-lite"/>
    </source>
</evidence>
<dbReference type="Pfam" id="PF14016">
    <property type="entry name" value="DUF4232"/>
    <property type="match status" value="1"/>
</dbReference>
<dbReference type="OrthoDB" id="3253417at2"/>
<dbReference type="PROSITE" id="PS51257">
    <property type="entry name" value="PROKAR_LIPOPROTEIN"/>
    <property type="match status" value="1"/>
</dbReference>
<reference evidence="3" key="1">
    <citation type="submission" date="2016-10" db="EMBL/GenBank/DDBJ databases">
        <title>Genome sequence of Streptomyces mangrovisoli MUSC 149.</title>
        <authorList>
            <person name="Lee L.-H."/>
            <person name="Ser H.-L."/>
        </authorList>
    </citation>
    <scope>NUCLEOTIDE SEQUENCE [LARGE SCALE GENOMIC DNA]</scope>
    <source>
        <strain evidence="3">MUSC 149</strain>
    </source>
</reference>
<accession>A0A1J4NX64</accession>
<proteinExistence type="predicted"/>
<feature type="compositionally biased region" description="Polar residues" evidence="1">
    <location>
        <begin position="156"/>
        <end position="170"/>
    </location>
</feature>
<gene>
    <name evidence="3" type="ORF">WN71_021460</name>
</gene>
<dbReference type="AlphaFoldDB" id="A0A1J4NX64"/>
<dbReference type="InterPro" id="IPR025326">
    <property type="entry name" value="DUF4232"/>
</dbReference>
<evidence type="ECO:0000313" key="4">
    <source>
        <dbReference type="Proteomes" id="UP000034196"/>
    </source>
</evidence>
<evidence type="ECO:0000313" key="3">
    <source>
        <dbReference type="EMBL" id="OIJ65821.1"/>
    </source>
</evidence>
<dbReference type="Proteomes" id="UP000034196">
    <property type="component" value="Unassembled WGS sequence"/>
</dbReference>
<keyword evidence="4" id="KW-1185">Reference proteome</keyword>
<feature type="region of interest" description="Disordered" evidence="1">
    <location>
        <begin position="150"/>
        <end position="170"/>
    </location>
</feature>
<dbReference type="STRING" id="1428628.WN71_021460"/>
<sequence>MRAIPLTVAALAAALVLTGCDSGGGGSKSHGSGCELDTVGLQVGPASAAPAAGDTGEVTVSLTNQSAKCTLDGFPSVTLIAGGTSAKMSSQQGAKAQKLTLAKGESATFTISYVRGKDGDSAALQAKSMKIGLPGSTDTRTYPWTYGPVAGKGGATTPNASVSAFTQAGD</sequence>
<dbReference type="RefSeq" id="WP_046589085.1">
    <property type="nucleotide sequence ID" value="NZ_LAVA02000049.1"/>
</dbReference>
<comment type="caution">
    <text evidence="3">The sequence shown here is derived from an EMBL/GenBank/DDBJ whole genome shotgun (WGS) entry which is preliminary data.</text>
</comment>
<organism evidence="3 4">
    <name type="scientific">Streptomyces mangrovisoli</name>
    <dbReference type="NCBI Taxonomy" id="1428628"/>
    <lineage>
        <taxon>Bacteria</taxon>
        <taxon>Bacillati</taxon>
        <taxon>Actinomycetota</taxon>
        <taxon>Actinomycetes</taxon>
        <taxon>Kitasatosporales</taxon>
        <taxon>Streptomycetaceae</taxon>
        <taxon>Streptomyces</taxon>
    </lineage>
</organism>
<feature type="domain" description="DUF4232" evidence="2">
    <location>
        <begin position="34"/>
        <end position="165"/>
    </location>
</feature>
<dbReference type="EMBL" id="LAVA02000049">
    <property type="protein sequence ID" value="OIJ65821.1"/>
    <property type="molecule type" value="Genomic_DNA"/>
</dbReference>
<name>A0A1J4NX64_9ACTN</name>
<protein>
    <recommendedName>
        <fullName evidence="2">DUF4232 domain-containing protein</fullName>
    </recommendedName>
</protein>